<proteinExistence type="predicted"/>
<evidence type="ECO:0000313" key="2">
    <source>
        <dbReference type="Proteomes" id="UP001151752"/>
    </source>
</evidence>
<evidence type="ECO:0000313" key="1">
    <source>
        <dbReference type="EMBL" id="KAJ6694898.1"/>
    </source>
</evidence>
<protein>
    <submittedName>
        <fullName evidence="1">Uncharacterized protein</fullName>
    </submittedName>
</protein>
<sequence length="54" mass="6267">MFYFFLTKKKLVKQEQSLPHDNYPQGYQLLVFLESNSLKALDSSIALDSFPNPD</sequence>
<reference evidence="1" key="2">
    <citation type="journal article" date="2023" name="Int. J. Mol. Sci.">
        <title>De Novo Assembly and Annotation of 11 Diverse Shrub Willow (Salix) Genomes Reveals Novel Gene Organization in Sex-Linked Regions.</title>
        <authorList>
            <person name="Hyden B."/>
            <person name="Feng K."/>
            <person name="Yates T.B."/>
            <person name="Jawdy S."/>
            <person name="Cereghino C."/>
            <person name="Smart L.B."/>
            <person name="Muchero W."/>
        </authorList>
    </citation>
    <scope>NUCLEOTIDE SEQUENCE</scope>
    <source>
        <tissue evidence="1">Shoot tip</tissue>
    </source>
</reference>
<organism evidence="1 2">
    <name type="scientific">Salix koriyanagi</name>
    <dbReference type="NCBI Taxonomy" id="2511006"/>
    <lineage>
        <taxon>Eukaryota</taxon>
        <taxon>Viridiplantae</taxon>
        <taxon>Streptophyta</taxon>
        <taxon>Embryophyta</taxon>
        <taxon>Tracheophyta</taxon>
        <taxon>Spermatophyta</taxon>
        <taxon>Magnoliopsida</taxon>
        <taxon>eudicotyledons</taxon>
        <taxon>Gunneridae</taxon>
        <taxon>Pentapetalae</taxon>
        <taxon>rosids</taxon>
        <taxon>fabids</taxon>
        <taxon>Malpighiales</taxon>
        <taxon>Salicaceae</taxon>
        <taxon>Saliceae</taxon>
        <taxon>Salix</taxon>
    </lineage>
</organism>
<dbReference type="EMBL" id="JAPFFM010000017">
    <property type="protein sequence ID" value="KAJ6694898.1"/>
    <property type="molecule type" value="Genomic_DNA"/>
</dbReference>
<keyword evidence="2" id="KW-1185">Reference proteome</keyword>
<gene>
    <name evidence="1" type="ORF">OIU74_014102</name>
</gene>
<comment type="caution">
    <text evidence="1">The sequence shown here is derived from an EMBL/GenBank/DDBJ whole genome shotgun (WGS) entry which is preliminary data.</text>
</comment>
<accession>A0A9Q0PUY6</accession>
<name>A0A9Q0PUY6_9ROSI</name>
<dbReference type="AlphaFoldDB" id="A0A9Q0PUY6"/>
<dbReference type="Proteomes" id="UP001151752">
    <property type="component" value="Chromosome 3"/>
</dbReference>
<reference evidence="1" key="1">
    <citation type="submission" date="2022-11" db="EMBL/GenBank/DDBJ databases">
        <authorList>
            <person name="Hyden B.L."/>
            <person name="Feng K."/>
            <person name="Yates T."/>
            <person name="Jawdy S."/>
            <person name="Smart L.B."/>
            <person name="Muchero W."/>
        </authorList>
    </citation>
    <scope>NUCLEOTIDE SEQUENCE</scope>
    <source>
        <tissue evidence="1">Shoot tip</tissue>
    </source>
</reference>